<reference evidence="2 3" key="1">
    <citation type="journal article" date="2020" name="Microb. Genom.">
        <title>Genetic diversity of clinical and environmental Mucorales isolates obtained from an investigation of mucormycosis cases among solid organ transplant recipients.</title>
        <authorList>
            <person name="Nguyen M.H."/>
            <person name="Kaul D."/>
            <person name="Muto C."/>
            <person name="Cheng S.J."/>
            <person name="Richter R.A."/>
            <person name="Bruno V.M."/>
            <person name="Liu G."/>
            <person name="Beyhan S."/>
            <person name="Sundermann A.J."/>
            <person name="Mounaud S."/>
            <person name="Pasculle A.W."/>
            <person name="Nierman W.C."/>
            <person name="Driscoll E."/>
            <person name="Cumbie R."/>
            <person name="Clancy C.J."/>
            <person name="Dupont C.L."/>
        </authorList>
    </citation>
    <scope>NUCLEOTIDE SEQUENCE [LARGE SCALE GENOMIC DNA]</scope>
    <source>
        <strain evidence="2 3">GL24</strain>
    </source>
</reference>
<protein>
    <recommendedName>
        <fullName evidence="4">DH domain-containing protein</fullName>
    </recommendedName>
</protein>
<dbReference type="EMBL" id="JAANIU010001900">
    <property type="protein sequence ID" value="KAG1565986.1"/>
    <property type="molecule type" value="Genomic_DNA"/>
</dbReference>
<organism evidence="2 3">
    <name type="scientific">Rhizopus delemar</name>
    <dbReference type="NCBI Taxonomy" id="936053"/>
    <lineage>
        <taxon>Eukaryota</taxon>
        <taxon>Fungi</taxon>
        <taxon>Fungi incertae sedis</taxon>
        <taxon>Mucoromycota</taxon>
        <taxon>Mucoromycotina</taxon>
        <taxon>Mucoromycetes</taxon>
        <taxon>Mucorales</taxon>
        <taxon>Mucorineae</taxon>
        <taxon>Rhizopodaceae</taxon>
        <taxon>Rhizopus</taxon>
    </lineage>
</organism>
<name>A0A9P6YXC4_9FUNG</name>
<dbReference type="AlphaFoldDB" id="A0A9P6YXC4"/>
<evidence type="ECO:0000313" key="3">
    <source>
        <dbReference type="Proteomes" id="UP000740926"/>
    </source>
</evidence>
<accession>A0A9P6YXC4</accession>
<keyword evidence="3" id="KW-1185">Reference proteome</keyword>
<feature type="region of interest" description="Disordered" evidence="1">
    <location>
        <begin position="259"/>
        <end position="281"/>
    </location>
</feature>
<evidence type="ECO:0008006" key="4">
    <source>
        <dbReference type="Google" id="ProtNLM"/>
    </source>
</evidence>
<evidence type="ECO:0000256" key="1">
    <source>
        <dbReference type="SAM" id="MobiDB-lite"/>
    </source>
</evidence>
<dbReference type="Proteomes" id="UP000740926">
    <property type="component" value="Unassembled WGS sequence"/>
</dbReference>
<sequence length="281" mass="32842">MAVKLLDLERDYLDRLNVVESLLSKRVDDNHPECQALLESTRELIEFHKEYDKTEQTERIYSTYFNHLIYHLNDKEIELLKAPSRQLNCFKSFFNQVLDSSSLLSQVNGLFDSLLKLVLNLDTSNVVDIITQEPITHYSLDTISKILFNYTFHCIEIKKEVQLVLTESFLFISDLNGLLFQSLFFDILRIRFTSNEYQLQLSIDQKRTLTFQTTKKISEIWIGSNLSNHWLPLQETIAPFNKKTVRTDDLFCYFQDPSGELSSSESLEEEENINKITNSGK</sequence>
<comment type="caution">
    <text evidence="2">The sequence shown here is derived from an EMBL/GenBank/DDBJ whole genome shotgun (WGS) entry which is preliminary data.</text>
</comment>
<proteinExistence type="predicted"/>
<evidence type="ECO:0000313" key="2">
    <source>
        <dbReference type="EMBL" id="KAG1565986.1"/>
    </source>
</evidence>
<gene>
    <name evidence="2" type="ORF">G6F50_009560</name>
</gene>